<reference evidence="1 2" key="1">
    <citation type="submission" date="2018-11" db="EMBL/GenBank/DDBJ databases">
        <title>Genome sequence of Apiotrichum porosum DSM 27194.</title>
        <authorList>
            <person name="Aliyu H."/>
            <person name="Gorte O."/>
            <person name="Ochsenreither K."/>
        </authorList>
    </citation>
    <scope>NUCLEOTIDE SEQUENCE [LARGE SCALE GENOMIC DNA]</scope>
    <source>
        <strain evidence="1 2">DSM 27194</strain>
    </source>
</reference>
<dbReference type="GeneID" id="39594168"/>
<dbReference type="EMBL" id="RSCE01000009">
    <property type="protein sequence ID" value="RSH79954.1"/>
    <property type="molecule type" value="Genomic_DNA"/>
</dbReference>
<comment type="caution">
    <text evidence="1">The sequence shown here is derived from an EMBL/GenBank/DDBJ whole genome shotgun (WGS) entry which is preliminary data.</text>
</comment>
<evidence type="ECO:0000313" key="2">
    <source>
        <dbReference type="Proteomes" id="UP000279236"/>
    </source>
</evidence>
<keyword evidence="2" id="KW-1185">Reference proteome</keyword>
<dbReference type="RefSeq" id="XP_028475063.1">
    <property type="nucleotide sequence ID" value="XM_028624895.1"/>
</dbReference>
<proteinExistence type="predicted"/>
<name>A0A427XMH8_9TREE</name>
<organism evidence="1 2">
    <name type="scientific">Apiotrichum porosum</name>
    <dbReference type="NCBI Taxonomy" id="105984"/>
    <lineage>
        <taxon>Eukaryota</taxon>
        <taxon>Fungi</taxon>
        <taxon>Dikarya</taxon>
        <taxon>Basidiomycota</taxon>
        <taxon>Agaricomycotina</taxon>
        <taxon>Tremellomycetes</taxon>
        <taxon>Trichosporonales</taxon>
        <taxon>Trichosporonaceae</taxon>
        <taxon>Apiotrichum</taxon>
    </lineage>
</organism>
<gene>
    <name evidence="1" type="ORF">EHS24_009625</name>
</gene>
<dbReference type="AlphaFoldDB" id="A0A427XMH8"/>
<sequence>MLSNVTISLSTHLHDACIPGTAGGDAVHIPMIGPLGGANYTQMDTTLNQVIWSLIPAEKNCHQLDAIAKKSSAAFERKRKAASVIQPVKSVVAQLESRKDWANQQYFAECQWTPALAEYLCAVWDLYPWTATPLLFSPQDAFRYGVAQLEVALWNNMSVTCIQLGMATKRLVWFDHAIQCAEAVINMRYTTHNVLSKAYSRAAEARSWVRYLHKLPLVPEMDPEDSLKTMVGKQTYLATLIRLRESQVGWAHAKCHTSHEGCVPQTYIDTNADSITRKGFWVAV</sequence>
<evidence type="ECO:0000313" key="1">
    <source>
        <dbReference type="EMBL" id="RSH79954.1"/>
    </source>
</evidence>
<dbReference type="Proteomes" id="UP000279236">
    <property type="component" value="Unassembled WGS sequence"/>
</dbReference>
<accession>A0A427XMH8</accession>
<protein>
    <submittedName>
        <fullName evidence="1">Uncharacterized protein</fullName>
    </submittedName>
</protein>
<dbReference type="OrthoDB" id="2335338at2759"/>